<dbReference type="Proteomes" id="UP000324853">
    <property type="component" value="Unassembled WGS sequence"/>
</dbReference>
<evidence type="ECO:0000313" key="2">
    <source>
        <dbReference type="EMBL" id="TYL87946.1"/>
    </source>
</evidence>
<feature type="transmembrane region" description="Helical" evidence="1">
    <location>
        <begin position="75"/>
        <end position="93"/>
    </location>
</feature>
<keyword evidence="1" id="KW-0472">Membrane</keyword>
<comment type="caution">
    <text evidence="2">The sequence shown here is derived from an EMBL/GenBank/DDBJ whole genome shotgun (WGS) entry which is preliminary data.</text>
</comment>
<dbReference type="RefSeq" id="WP_148749124.1">
    <property type="nucleotide sequence ID" value="NZ_VSSR01000005.1"/>
</dbReference>
<feature type="transmembrane region" description="Helical" evidence="1">
    <location>
        <begin position="36"/>
        <end position="55"/>
    </location>
</feature>
<protein>
    <submittedName>
        <fullName evidence="2">Uncharacterized protein</fullName>
    </submittedName>
</protein>
<keyword evidence="1" id="KW-0812">Transmembrane</keyword>
<reference evidence="2 3" key="1">
    <citation type="submission" date="2019-08" db="EMBL/GenBank/DDBJ databases">
        <title>Bradyrhizobium hipponensis sp. nov., a rhizobium isolated from a Lupinus angustifolius root nodule in Tunisia.</title>
        <authorList>
            <person name="Off K."/>
            <person name="Rejili M."/>
            <person name="Mars M."/>
            <person name="Brachmann A."/>
            <person name="Marin M."/>
        </authorList>
    </citation>
    <scope>NUCLEOTIDE SEQUENCE [LARGE SCALE GENOMIC DNA]</scope>
    <source>
        <strain evidence="2 3">CTAW11</strain>
    </source>
</reference>
<keyword evidence="1" id="KW-1133">Transmembrane helix</keyword>
<keyword evidence="3" id="KW-1185">Reference proteome</keyword>
<organism evidence="2 3">
    <name type="scientific">Bradyrhizobium cytisi</name>
    <dbReference type="NCBI Taxonomy" id="515489"/>
    <lineage>
        <taxon>Bacteria</taxon>
        <taxon>Pseudomonadati</taxon>
        <taxon>Pseudomonadota</taxon>
        <taxon>Alphaproteobacteria</taxon>
        <taxon>Hyphomicrobiales</taxon>
        <taxon>Nitrobacteraceae</taxon>
        <taxon>Bradyrhizobium</taxon>
    </lineage>
</organism>
<proteinExistence type="predicted"/>
<name>A0A5S4X1M5_9BRAD</name>
<evidence type="ECO:0000256" key="1">
    <source>
        <dbReference type="SAM" id="Phobius"/>
    </source>
</evidence>
<accession>A0A5S4X1M5</accession>
<sequence>MKTLVLDKRASLSSDDVVVFHQKPNVILYSFEASKLILLFILGLNVVQVFGLHLLRHASLIFLVKLTLLIDSLLLPIFFIIVLLIASGLTFIVTRADVGTRPRTRQHPGKGCIVRLTIQVAHAGLVKAKGLGCE</sequence>
<dbReference type="EMBL" id="VSSR01000005">
    <property type="protein sequence ID" value="TYL87946.1"/>
    <property type="molecule type" value="Genomic_DNA"/>
</dbReference>
<evidence type="ECO:0000313" key="3">
    <source>
        <dbReference type="Proteomes" id="UP000324853"/>
    </source>
</evidence>
<gene>
    <name evidence="2" type="ORF">FXB38_02120</name>
</gene>
<dbReference type="AlphaFoldDB" id="A0A5S4X1M5"/>